<evidence type="ECO:0000313" key="2">
    <source>
        <dbReference type="EMBL" id="BDD08860.1"/>
    </source>
</evidence>
<accession>A0AAU9DDA7</accession>
<dbReference type="KEGG" id="fax:FUAX_12920"/>
<proteinExistence type="predicted"/>
<keyword evidence="3" id="KW-1185">Reference proteome</keyword>
<feature type="transmembrane region" description="Helical" evidence="1">
    <location>
        <begin position="12"/>
        <end position="32"/>
    </location>
</feature>
<dbReference type="AlphaFoldDB" id="A0AAU9DDA7"/>
<evidence type="ECO:0000313" key="3">
    <source>
        <dbReference type="Proteomes" id="UP001348817"/>
    </source>
</evidence>
<reference evidence="2 3" key="1">
    <citation type="submission" date="2021-12" db="EMBL/GenBank/DDBJ databases">
        <title>Genome sequencing of bacteria with rrn-lacking chromosome and rrn-plasmid.</title>
        <authorList>
            <person name="Anda M."/>
            <person name="Iwasaki W."/>
        </authorList>
    </citation>
    <scope>NUCLEOTIDE SEQUENCE [LARGE SCALE GENOMIC DNA]</scope>
    <source>
        <strain evidence="2 3">DSM 100852</strain>
    </source>
</reference>
<gene>
    <name evidence="2" type="ORF">FUAX_12920</name>
</gene>
<keyword evidence="1" id="KW-0472">Membrane</keyword>
<dbReference type="EMBL" id="AP025314">
    <property type="protein sequence ID" value="BDD08860.1"/>
    <property type="molecule type" value="Genomic_DNA"/>
</dbReference>
<name>A0AAU9DDA7_9BACT</name>
<dbReference type="Proteomes" id="UP001348817">
    <property type="component" value="Chromosome"/>
</dbReference>
<evidence type="ECO:0000256" key="1">
    <source>
        <dbReference type="SAM" id="Phobius"/>
    </source>
</evidence>
<keyword evidence="1" id="KW-0812">Transmembrane</keyword>
<protein>
    <submittedName>
        <fullName evidence="2">Uncharacterized protein</fullName>
    </submittedName>
</protein>
<keyword evidence="1" id="KW-1133">Transmembrane helix</keyword>
<organism evidence="2 3">
    <name type="scientific">Fulvitalea axinellae</name>
    <dbReference type="NCBI Taxonomy" id="1182444"/>
    <lineage>
        <taxon>Bacteria</taxon>
        <taxon>Pseudomonadati</taxon>
        <taxon>Bacteroidota</taxon>
        <taxon>Cytophagia</taxon>
        <taxon>Cytophagales</taxon>
        <taxon>Persicobacteraceae</taxon>
        <taxon>Fulvitalea</taxon>
    </lineage>
</organism>
<sequence length="71" mass="8001">MLPSAFRYDGFLLFPSLFYNSIAIGKITPLPIHSKYTKNHTRSSVSRLFFCDYSIDKTTPLNCGAILALAR</sequence>